<accession>A0A0E9MP26</accession>
<dbReference type="Proteomes" id="UP000033202">
    <property type="component" value="Unassembled WGS sequence"/>
</dbReference>
<evidence type="ECO:0000313" key="2">
    <source>
        <dbReference type="Proteomes" id="UP000033202"/>
    </source>
</evidence>
<keyword evidence="2" id="KW-1185">Reference proteome</keyword>
<sequence length="202" mass="22699">MIGKNFFWDSCIFIRYLVGNSAEACFQDISRFVDEARAGKRTIYFSTVTYAELRQEFFKGGEYGSIRDLFDDLGASFIPIEPNPNILIQAGELRSAKSTNPGDPNPPAQRAIATPDAILLVSTLWVRDVLNVPDILFHTTDEGKGKGWAGRSVPIIGFERWYPEATRTPMVSRVCSLRREQPQHPEPTLEGIVVHGRFPQPQ</sequence>
<comment type="caution">
    <text evidence="1">The sequence shown here is derived from an EMBL/GenBank/DDBJ whole genome shotgun (WGS) entry which is preliminary data.</text>
</comment>
<proteinExistence type="predicted"/>
<dbReference type="Gene3D" id="3.40.50.1010">
    <property type="entry name" value="5'-nuclease"/>
    <property type="match status" value="1"/>
</dbReference>
<dbReference type="SUPFAM" id="SSF88723">
    <property type="entry name" value="PIN domain-like"/>
    <property type="match status" value="1"/>
</dbReference>
<evidence type="ECO:0000313" key="1">
    <source>
        <dbReference type="EMBL" id="GAO39186.1"/>
    </source>
</evidence>
<dbReference type="InterPro" id="IPR029060">
    <property type="entry name" value="PIN-like_dom_sf"/>
</dbReference>
<reference evidence="1 2" key="1">
    <citation type="submission" date="2015-04" db="EMBL/GenBank/DDBJ databases">
        <title>Whole genome shotgun sequence of Sphingomonas changbaiensis NBRC 104936.</title>
        <authorList>
            <person name="Katano-Makiyama Y."/>
            <person name="Hosoyama A."/>
            <person name="Hashimoto M."/>
            <person name="Noguchi M."/>
            <person name="Tsuchikane K."/>
            <person name="Ohji S."/>
            <person name="Yamazoe A."/>
            <person name="Ichikawa N."/>
            <person name="Kimura A."/>
            <person name="Fujita N."/>
        </authorList>
    </citation>
    <scope>NUCLEOTIDE SEQUENCE [LARGE SCALE GENOMIC DNA]</scope>
    <source>
        <strain evidence="1 2">NBRC 104936</strain>
    </source>
</reference>
<gene>
    <name evidence="1" type="ORF">SCH01S_28_00450</name>
</gene>
<dbReference type="EMBL" id="BBWU01000028">
    <property type="protein sequence ID" value="GAO39186.1"/>
    <property type="molecule type" value="Genomic_DNA"/>
</dbReference>
<name>A0A0E9MP26_9SPHN</name>
<evidence type="ECO:0008006" key="3">
    <source>
        <dbReference type="Google" id="ProtNLM"/>
    </source>
</evidence>
<dbReference type="STRING" id="1219043.SCH01S_28_00450"/>
<protein>
    <recommendedName>
        <fullName evidence="3">PIN domain-containing protein</fullName>
    </recommendedName>
</protein>
<dbReference type="OrthoDB" id="8479095at2"/>
<organism evidence="1 2">
    <name type="scientific">Sphingomonas changbaiensis NBRC 104936</name>
    <dbReference type="NCBI Taxonomy" id="1219043"/>
    <lineage>
        <taxon>Bacteria</taxon>
        <taxon>Pseudomonadati</taxon>
        <taxon>Pseudomonadota</taxon>
        <taxon>Alphaproteobacteria</taxon>
        <taxon>Sphingomonadales</taxon>
        <taxon>Sphingomonadaceae</taxon>
        <taxon>Sphingomonas</taxon>
    </lineage>
</organism>
<dbReference type="RefSeq" id="WP_046348019.1">
    <property type="nucleotide sequence ID" value="NZ_BBWU01000028.1"/>
</dbReference>
<dbReference type="AlphaFoldDB" id="A0A0E9MP26"/>